<comment type="function">
    <text evidence="8">Toxic component of a toxin-antitoxin (TA) system. An RNase.</text>
</comment>
<evidence type="ECO:0000256" key="8">
    <source>
        <dbReference type="HAMAP-Rule" id="MF_00265"/>
    </source>
</evidence>
<dbReference type="GO" id="GO:0000287">
    <property type="term" value="F:magnesium ion binding"/>
    <property type="evidence" value="ECO:0007669"/>
    <property type="project" value="UniProtKB-UniRule"/>
</dbReference>
<dbReference type="CDD" id="cd18731">
    <property type="entry name" value="PIN_NgFitB-like"/>
    <property type="match status" value="1"/>
</dbReference>
<keyword evidence="3 8" id="KW-0540">Nuclease</keyword>
<dbReference type="Gene3D" id="3.40.50.1010">
    <property type="entry name" value="5'-nuclease"/>
    <property type="match status" value="1"/>
</dbReference>
<dbReference type="GO" id="GO:0016787">
    <property type="term" value="F:hydrolase activity"/>
    <property type="evidence" value="ECO:0007669"/>
    <property type="project" value="UniProtKB-KW"/>
</dbReference>
<accession>A0A540VTW0</accession>
<dbReference type="GO" id="GO:0090729">
    <property type="term" value="F:toxin activity"/>
    <property type="evidence" value="ECO:0007669"/>
    <property type="project" value="UniProtKB-KW"/>
</dbReference>
<dbReference type="Proteomes" id="UP000315400">
    <property type="component" value="Unassembled WGS sequence"/>
</dbReference>
<dbReference type="HAMAP" id="MF_00265">
    <property type="entry name" value="VapC_Nob1"/>
    <property type="match status" value="1"/>
</dbReference>
<dbReference type="SUPFAM" id="SSF88723">
    <property type="entry name" value="PIN domain-like"/>
    <property type="match status" value="1"/>
</dbReference>
<feature type="binding site" evidence="8">
    <location>
        <position position="104"/>
    </location>
    <ligand>
        <name>Mg(2+)</name>
        <dbReference type="ChEBI" id="CHEBI:18420"/>
    </ligand>
</feature>
<comment type="similarity">
    <text evidence="7 8">Belongs to the PINc/VapC protein family.</text>
</comment>
<dbReference type="Pfam" id="PF01850">
    <property type="entry name" value="PIN"/>
    <property type="match status" value="1"/>
</dbReference>
<feature type="binding site" evidence="8">
    <location>
        <position position="5"/>
    </location>
    <ligand>
        <name>Mg(2+)</name>
        <dbReference type="ChEBI" id="CHEBI:18420"/>
    </ligand>
</feature>
<keyword evidence="2 8" id="KW-1277">Toxin-antitoxin system</keyword>
<dbReference type="AlphaFoldDB" id="A0A540VTW0"/>
<dbReference type="EC" id="3.1.-.-" evidence="8"/>
<feature type="domain" description="PIN" evidence="9">
    <location>
        <begin position="2"/>
        <end position="124"/>
    </location>
</feature>
<evidence type="ECO:0000256" key="6">
    <source>
        <dbReference type="ARBA" id="ARBA00022842"/>
    </source>
</evidence>
<evidence type="ECO:0000256" key="3">
    <source>
        <dbReference type="ARBA" id="ARBA00022722"/>
    </source>
</evidence>
<evidence type="ECO:0000313" key="11">
    <source>
        <dbReference type="Proteomes" id="UP000315400"/>
    </source>
</evidence>
<dbReference type="PANTHER" id="PTHR33653">
    <property type="entry name" value="RIBONUCLEASE VAPC2"/>
    <property type="match status" value="1"/>
</dbReference>
<name>A0A540VTW0_9GAMM</name>
<evidence type="ECO:0000256" key="2">
    <source>
        <dbReference type="ARBA" id="ARBA00022649"/>
    </source>
</evidence>
<dbReference type="InterPro" id="IPR002716">
    <property type="entry name" value="PIN_dom"/>
</dbReference>
<keyword evidence="8" id="KW-0800">Toxin</keyword>
<sequence>MIILDTNVLSELMHPSGSAAVVAWADQQPAEELAVTSITVAEVLHGIRRLADGRRKATLEAAAVRMFEEDLAGATLSFDYASAVIYSDIVTQRERAGLPISMADAQIAAIARRSDAKLATRNMRDFDGLGVDLIDPWATAT</sequence>
<gene>
    <name evidence="8" type="primary">vapC</name>
    <name evidence="10" type="ORF">FKY71_04735</name>
</gene>
<dbReference type="InterPro" id="IPR029060">
    <property type="entry name" value="PIN-like_dom_sf"/>
</dbReference>
<dbReference type="InterPro" id="IPR022907">
    <property type="entry name" value="VapC_family"/>
</dbReference>
<proteinExistence type="inferred from homology"/>
<evidence type="ECO:0000256" key="4">
    <source>
        <dbReference type="ARBA" id="ARBA00022723"/>
    </source>
</evidence>
<dbReference type="GO" id="GO:0004540">
    <property type="term" value="F:RNA nuclease activity"/>
    <property type="evidence" value="ECO:0007669"/>
    <property type="project" value="InterPro"/>
</dbReference>
<comment type="caution">
    <text evidence="10">The sequence shown here is derived from an EMBL/GenBank/DDBJ whole genome shotgun (WGS) entry which is preliminary data.</text>
</comment>
<dbReference type="EMBL" id="VIFK01000021">
    <property type="protein sequence ID" value="TQF00157.1"/>
    <property type="molecule type" value="Genomic_DNA"/>
</dbReference>
<comment type="cofactor">
    <cofactor evidence="1 8">
        <name>Mg(2+)</name>
        <dbReference type="ChEBI" id="CHEBI:18420"/>
    </cofactor>
</comment>
<evidence type="ECO:0000259" key="9">
    <source>
        <dbReference type="Pfam" id="PF01850"/>
    </source>
</evidence>
<evidence type="ECO:0000256" key="1">
    <source>
        <dbReference type="ARBA" id="ARBA00001946"/>
    </source>
</evidence>
<evidence type="ECO:0000313" key="10">
    <source>
        <dbReference type="EMBL" id="TQF00157.1"/>
    </source>
</evidence>
<dbReference type="InterPro" id="IPR050556">
    <property type="entry name" value="Type_II_TA_system_RNase"/>
</dbReference>
<reference evidence="10 11" key="1">
    <citation type="submission" date="2019-06" db="EMBL/GenBank/DDBJ databases">
        <title>Metagenome assembled Genome of Spiribacter salinus SL48-SHIP from the microbial mat of Salt Lake 48 (Novosibirsk region, Russia).</title>
        <authorList>
            <person name="Shipova A."/>
            <person name="Rozanov A.S."/>
            <person name="Bryanskaya A.V."/>
            <person name="Peltek S.E."/>
        </authorList>
    </citation>
    <scope>NUCLEOTIDE SEQUENCE [LARGE SCALE GENOMIC DNA]</scope>
    <source>
        <strain evidence="10">SL48-SHIP-2</strain>
    </source>
</reference>
<organism evidence="10 11">
    <name type="scientific">Spiribacter salinus</name>
    <dbReference type="NCBI Taxonomy" id="1335746"/>
    <lineage>
        <taxon>Bacteria</taxon>
        <taxon>Pseudomonadati</taxon>
        <taxon>Pseudomonadota</taxon>
        <taxon>Gammaproteobacteria</taxon>
        <taxon>Chromatiales</taxon>
        <taxon>Ectothiorhodospiraceae</taxon>
        <taxon>Spiribacter</taxon>
    </lineage>
</organism>
<evidence type="ECO:0000256" key="7">
    <source>
        <dbReference type="ARBA" id="ARBA00038093"/>
    </source>
</evidence>
<keyword evidence="5 8" id="KW-0378">Hydrolase</keyword>
<keyword evidence="4 8" id="KW-0479">Metal-binding</keyword>
<dbReference type="PANTHER" id="PTHR33653:SF1">
    <property type="entry name" value="RIBONUCLEASE VAPC2"/>
    <property type="match status" value="1"/>
</dbReference>
<evidence type="ECO:0000256" key="5">
    <source>
        <dbReference type="ARBA" id="ARBA00022801"/>
    </source>
</evidence>
<protein>
    <recommendedName>
        <fullName evidence="8">Ribonuclease VapC</fullName>
        <shortName evidence="8">RNase VapC</shortName>
        <ecNumber evidence="8">3.1.-.-</ecNumber>
    </recommendedName>
    <alternativeName>
        <fullName evidence="8">Toxin VapC</fullName>
    </alternativeName>
</protein>
<keyword evidence="6 8" id="KW-0460">Magnesium</keyword>